<reference evidence="4 5" key="1">
    <citation type="journal article" date="2024" name="BMC Genomics">
        <title>De novo assembly and annotation of Popillia japonica's genome with initial clues to its potential as an invasive pest.</title>
        <authorList>
            <person name="Cucini C."/>
            <person name="Boschi S."/>
            <person name="Funari R."/>
            <person name="Cardaioli E."/>
            <person name="Iannotti N."/>
            <person name="Marturano G."/>
            <person name="Paoli F."/>
            <person name="Bruttini M."/>
            <person name="Carapelli A."/>
            <person name="Frati F."/>
            <person name="Nardi F."/>
        </authorList>
    </citation>
    <scope>NUCLEOTIDE SEQUENCE [LARGE SCALE GENOMIC DNA]</scope>
    <source>
        <strain evidence="4">DMR45628</strain>
    </source>
</reference>
<name>A0AAW1M7E7_POPJA</name>
<dbReference type="AlphaFoldDB" id="A0AAW1M7E7"/>
<protein>
    <recommendedName>
        <fullName evidence="6">Adenylate kinase</fullName>
    </recommendedName>
</protein>
<evidence type="ECO:0008006" key="6">
    <source>
        <dbReference type="Google" id="ProtNLM"/>
    </source>
</evidence>
<dbReference type="InterPro" id="IPR000850">
    <property type="entry name" value="Adenylat/UMP-CMP_kin"/>
</dbReference>
<comment type="caution">
    <text evidence="4">The sequence shown here is derived from an EMBL/GenBank/DDBJ whole genome shotgun (WGS) entry which is preliminary data.</text>
</comment>
<evidence type="ECO:0000313" key="4">
    <source>
        <dbReference type="EMBL" id="KAK9744233.1"/>
    </source>
</evidence>
<dbReference type="GO" id="GO:0005524">
    <property type="term" value="F:ATP binding"/>
    <property type="evidence" value="ECO:0007669"/>
    <property type="project" value="InterPro"/>
</dbReference>
<dbReference type="InterPro" id="IPR027417">
    <property type="entry name" value="P-loop_NTPase"/>
</dbReference>
<evidence type="ECO:0000313" key="5">
    <source>
        <dbReference type="Proteomes" id="UP001458880"/>
    </source>
</evidence>
<organism evidence="4 5">
    <name type="scientific">Popillia japonica</name>
    <name type="common">Japanese beetle</name>
    <dbReference type="NCBI Taxonomy" id="7064"/>
    <lineage>
        <taxon>Eukaryota</taxon>
        <taxon>Metazoa</taxon>
        <taxon>Ecdysozoa</taxon>
        <taxon>Arthropoda</taxon>
        <taxon>Hexapoda</taxon>
        <taxon>Insecta</taxon>
        <taxon>Pterygota</taxon>
        <taxon>Neoptera</taxon>
        <taxon>Endopterygota</taxon>
        <taxon>Coleoptera</taxon>
        <taxon>Polyphaga</taxon>
        <taxon>Scarabaeiformia</taxon>
        <taxon>Scarabaeidae</taxon>
        <taxon>Rutelinae</taxon>
        <taxon>Popillia</taxon>
    </lineage>
</organism>
<evidence type="ECO:0000256" key="2">
    <source>
        <dbReference type="ARBA" id="ARBA00022741"/>
    </source>
</evidence>
<dbReference type="Pfam" id="PF00406">
    <property type="entry name" value="ADK"/>
    <property type="match status" value="1"/>
</dbReference>
<evidence type="ECO:0000256" key="1">
    <source>
        <dbReference type="ARBA" id="ARBA00022679"/>
    </source>
</evidence>
<dbReference type="PANTHER" id="PTHR23359">
    <property type="entry name" value="NUCLEOTIDE KINASE"/>
    <property type="match status" value="1"/>
</dbReference>
<dbReference type="GO" id="GO:0019205">
    <property type="term" value="F:nucleobase-containing compound kinase activity"/>
    <property type="evidence" value="ECO:0007669"/>
    <property type="project" value="InterPro"/>
</dbReference>
<accession>A0AAW1M7E7</accession>
<keyword evidence="3" id="KW-0418">Kinase</keyword>
<dbReference type="EMBL" id="JASPKY010000060">
    <property type="protein sequence ID" value="KAK9744233.1"/>
    <property type="molecule type" value="Genomic_DNA"/>
</dbReference>
<dbReference type="GO" id="GO:0006139">
    <property type="term" value="P:nucleobase-containing compound metabolic process"/>
    <property type="evidence" value="ECO:0007669"/>
    <property type="project" value="InterPro"/>
</dbReference>
<gene>
    <name evidence="4" type="ORF">QE152_g7862</name>
</gene>
<dbReference type="SUPFAM" id="SSF52540">
    <property type="entry name" value="P-loop containing nucleoside triphosphate hydrolases"/>
    <property type="match status" value="1"/>
</dbReference>
<proteinExistence type="predicted"/>
<evidence type="ECO:0000256" key="3">
    <source>
        <dbReference type="ARBA" id="ARBA00022777"/>
    </source>
</evidence>
<keyword evidence="2" id="KW-0547">Nucleotide-binding</keyword>
<sequence length="104" mass="11548">MGGVFGCIDDVPNEQRTQYDMSIVKKRNLPIIWLVGPPGSGRTTQASILSENLGYDTISIAQLIRNESNLQTERGQTIKEALEDKTKRIPDVTYIIVVIEGTNN</sequence>
<dbReference type="Gene3D" id="3.40.50.300">
    <property type="entry name" value="P-loop containing nucleotide triphosphate hydrolases"/>
    <property type="match status" value="1"/>
</dbReference>
<keyword evidence="5" id="KW-1185">Reference proteome</keyword>
<dbReference type="Proteomes" id="UP001458880">
    <property type="component" value="Unassembled WGS sequence"/>
</dbReference>
<keyword evidence="1" id="KW-0808">Transferase</keyword>